<comment type="similarity">
    <text evidence="3">In the N-terminal section; belongs to the DHNA family.</text>
</comment>
<keyword evidence="9" id="KW-0456">Lyase</keyword>
<dbReference type="Pfam" id="PF02152">
    <property type="entry name" value="FolB"/>
    <property type="match status" value="1"/>
</dbReference>
<comment type="catalytic activity">
    <reaction evidence="9">
        <text>7,8-dihydroneopterin = 6-hydroxymethyl-7,8-dihydropterin + glycolaldehyde</text>
        <dbReference type="Rhea" id="RHEA:10540"/>
        <dbReference type="ChEBI" id="CHEBI:17001"/>
        <dbReference type="ChEBI" id="CHEBI:17071"/>
        <dbReference type="ChEBI" id="CHEBI:44841"/>
        <dbReference type="EC" id="4.1.2.25"/>
    </reaction>
</comment>
<dbReference type="InterPro" id="IPR006156">
    <property type="entry name" value="Dihydroneopterin_aldolase"/>
</dbReference>
<dbReference type="InterPro" id="IPR006157">
    <property type="entry name" value="FolB_dom"/>
</dbReference>
<sequence>MYENYDKIKITDLEVFANHGVFPEENVLGQKFLVSATLYTDTRKAGLTDDLNASIHYGEISAFIDRYLREHTFKLLERAAESLAEELLLRTKGLEKIILEIKKPWAPVKLPLKTVSAEIERGWHTAYIALGSNMGDRKHYLDNAVKSLNAVKGCSVKKISHFIETSPYGVTDQGDFLNGCLELRTLLPPDELLEELHRIEKQAGRERIMRWGPRTLDLDIIFYDNLIIEDAGLCIPHVEMHKRNFVLEPLCEIAPYKRHPVYGKTVWEMNQNLSVDTDCHTKKPEIL</sequence>
<dbReference type="GO" id="GO:0016301">
    <property type="term" value="F:kinase activity"/>
    <property type="evidence" value="ECO:0007669"/>
    <property type="project" value="UniProtKB-KW"/>
</dbReference>
<dbReference type="AlphaFoldDB" id="A0A9D2G884"/>
<comment type="pathway">
    <text evidence="9">Cofactor biosynthesis; tetrahydrofolate biosynthesis; 2-amino-4-hydroxy-6-hydroxymethyl-7,8-dihydropteridine diphosphate from 7,8-dihydroneopterin triphosphate: step 3/4.</text>
</comment>
<dbReference type="Gene3D" id="3.30.70.560">
    <property type="entry name" value="7,8-Dihydro-6-hydroxymethylpterin-pyrophosphokinase HPPK"/>
    <property type="match status" value="1"/>
</dbReference>
<dbReference type="InterPro" id="IPR043133">
    <property type="entry name" value="GTP-CH-I_C/QueF"/>
</dbReference>
<dbReference type="EC" id="2.7.6.3" evidence="9"/>
<keyword evidence="4 11" id="KW-0808">Transferase</keyword>
<dbReference type="PROSITE" id="PS00794">
    <property type="entry name" value="HPPK"/>
    <property type="match status" value="1"/>
</dbReference>
<evidence type="ECO:0000256" key="5">
    <source>
        <dbReference type="ARBA" id="ARBA00022741"/>
    </source>
</evidence>
<gene>
    <name evidence="11" type="primary">folK</name>
    <name evidence="11" type="ORF">H9723_02185</name>
</gene>
<dbReference type="SUPFAM" id="SSF55083">
    <property type="entry name" value="6-hydroxymethyl-7,8-dihydropterin pyrophosphokinase, HPPK"/>
    <property type="match status" value="1"/>
</dbReference>
<dbReference type="GO" id="GO:0046654">
    <property type="term" value="P:tetrahydrofolate biosynthetic process"/>
    <property type="evidence" value="ECO:0007669"/>
    <property type="project" value="UniProtKB-UniRule"/>
</dbReference>
<accession>A0A9D2G884</accession>
<comment type="similarity">
    <text evidence="9">Belongs to the DHNA family.</text>
</comment>
<dbReference type="CDD" id="cd00534">
    <property type="entry name" value="DHNA_DHNTPE"/>
    <property type="match status" value="1"/>
</dbReference>
<reference evidence="11" key="2">
    <citation type="submission" date="2021-04" db="EMBL/GenBank/DDBJ databases">
        <authorList>
            <person name="Gilroy R."/>
        </authorList>
    </citation>
    <scope>NUCLEOTIDE SEQUENCE</scope>
    <source>
        <strain evidence="11">CHK196-3914</strain>
    </source>
</reference>
<keyword evidence="5" id="KW-0547">Nucleotide-binding</keyword>
<dbReference type="NCBIfam" id="TIGR00525">
    <property type="entry name" value="folB"/>
    <property type="match status" value="1"/>
</dbReference>
<dbReference type="EMBL" id="DXAY01000048">
    <property type="protein sequence ID" value="HIZ74041.1"/>
    <property type="molecule type" value="Genomic_DNA"/>
</dbReference>
<comment type="catalytic activity">
    <reaction evidence="1">
        <text>6-hydroxymethyl-7,8-dihydropterin + ATP = (7,8-dihydropterin-6-yl)methyl diphosphate + AMP + H(+)</text>
        <dbReference type="Rhea" id="RHEA:11412"/>
        <dbReference type="ChEBI" id="CHEBI:15378"/>
        <dbReference type="ChEBI" id="CHEBI:30616"/>
        <dbReference type="ChEBI" id="CHEBI:44841"/>
        <dbReference type="ChEBI" id="CHEBI:72950"/>
        <dbReference type="ChEBI" id="CHEBI:456215"/>
        <dbReference type="EC" id="2.7.6.3"/>
    </reaction>
</comment>
<dbReference type="Gene3D" id="3.30.1130.10">
    <property type="match status" value="1"/>
</dbReference>
<dbReference type="Proteomes" id="UP000824116">
    <property type="component" value="Unassembled WGS sequence"/>
</dbReference>
<dbReference type="PANTHER" id="PTHR43071:SF1">
    <property type="entry name" value="2-AMINO-4-HYDROXY-6-HYDROXYMETHYLDIHYDROPTERIDINE PYROPHOSPHOKINASE"/>
    <property type="match status" value="1"/>
</dbReference>
<evidence type="ECO:0000256" key="9">
    <source>
        <dbReference type="RuleBase" id="RU362079"/>
    </source>
</evidence>
<reference evidence="11" key="1">
    <citation type="journal article" date="2021" name="PeerJ">
        <title>Extensive microbial diversity within the chicken gut microbiome revealed by metagenomics and culture.</title>
        <authorList>
            <person name="Gilroy R."/>
            <person name="Ravi A."/>
            <person name="Getino M."/>
            <person name="Pursley I."/>
            <person name="Horton D.L."/>
            <person name="Alikhan N.F."/>
            <person name="Baker D."/>
            <person name="Gharbi K."/>
            <person name="Hall N."/>
            <person name="Watson M."/>
            <person name="Adriaenssens E.M."/>
            <person name="Foster-Nyarko E."/>
            <person name="Jarju S."/>
            <person name="Secka A."/>
            <person name="Antonio M."/>
            <person name="Oren A."/>
            <person name="Chaudhuri R.R."/>
            <person name="La Ragione R."/>
            <person name="Hildebrand F."/>
            <person name="Pallen M.J."/>
        </authorList>
    </citation>
    <scope>NUCLEOTIDE SEQUENCE</scope>
    <source>
        <strain evidence="11">CHK196-3914</strain>
    </source>
</reference>
<keyword evidence="7" id="KW-0067">ATP-binding</keyword>
<protein>
    <recommendedName>
        <fullName evidence="9">Bifunctional folate synthesis protein</fullName>
    </recommendedName>
    <domain>
        <recommendedName>
            <fullName evidence="9">Dihydroneopterin aldolase</fullName>
            <shortName evidence="9">DHNA</shortName>
            <ecNumber evidence="9">4.1.2.25</ecNumber>
        </recommendedName>
        <alternativeName>
            <fullName evidence="9">7,8-dihydroneopterin aldolase</fullName>
        </alternativeName>
    </domain>
    <domain>
        <recommendedName>
            <fullName evidence="9">2-amino-4-hydroxy-6-hydroxymethyldihydropteridine pyrophosphokinase</fullName>
            <ecNumber evidence="9">2.7.6.3</ecNumber>
        </recommendedName>
        <alternativeName>
            <fullName evidence="9">6-hydroxymethyl-7,8-dihydropterin pyrophosphokinase</fullName>
            <shortName evidence="9">PPPK</shortName>
        </alternativeName>
        <alternativeName>
            <fullName evidence="9">7,8-dihydro-6-hydroxymethylpterin pyrophosphokinase</fullName>
            <shortName evidence="9">HPPK</shortName>
        </alternativeName>
    </domain>
</protein>
<dbReference type="GO" id="GO:0003848">
    <property type="term" value="F:2-amino-4-hydroxy-6-hydroxymethyldihydropteridine diphosphokinase activity"/>
    <property type="evidence" value="ECO:0007669"/>
    <property type="project" value="UniProtKB-EC"/>
</dbReference>
<evidence type="ECO:0000256" key="6">
    <source>
        <dbReference type="ARBA" id="ARBA00022777"/>
    </source>
</evidence>
<dbReference type="SUPFAM" id="SSF55620">
    <property type="entry name" value="Tetrahydrobiopterin biosynthesis enzymes-like"/>
    <property type="match status" value="1"/>
</dbReference>
<evidence type="ECO:0000256" key="1">
    <source>
        <dbReference type="ARBA" id="ARBA00000198"/>
    </source>
</evidence>
<comment type="pathway">
    <text evidence="2">Cofactor biosynthesis; tetrahydrofolate biosynthesis; 2-amino-4-hydroxy-6-hydroxymethyl-7,8-dihydropteridine diphosphate from 7,8-dihydroneopterin triphosphate: step 4/4.</text>
</comment>
<evidence type="ECO:0000256" key="4">
    <source>
        <dbReference type="ARBA" id="ARBA00022679"/>
    </source>
</evidence>
<name>A0A9D2G884_9FIRM</name>
<dbReference type="GO" id="GO:0004150">
    <property type="term" value="F:dihydroneopterin aldolase activity"/>
    <property type="evidence" value="ECO:0007669"/>
    <property type="project" value="UniProtKB-UniRule"/>
</dbReference>
<keyword evidence="8 9" id="KW-0289">Folate biosynthesis</keyword>
<evidence type="ECO:0000256" key="7">
    <source>
        <dbReference type="ARBA" id="ARBA00022840"/>
    </source>
</evidence>
<evidence type="ECO:0000256" key="3">
    <source>
        <dbReference type="ARBA" id="ARBA00009640"/>
    </source>
</evidence>
<evidence type="ECO:0000313" key="12">
    <source>
        <dbReference type="Proteomes" id="UP000824116"/>
    </source>
</evidence>
<evidence type="ECO:0000259" key="10">
    <source>
        <dbReference type="PROSITE" id="PS00794"/>
    </source>
</evidence>
<keyword evidence="6" id="KW-0418">Kinase</keyword>
<dbReference type="NCBIfam" id="TIGR00526">
    <property type="entry name" value="folB_dom"/>
    <property type="match status" value="1"/>
</dbReference>
<dbReference type="NCBIfam" id="TIGR01498">
    <property type="entry name" value="folK"/>
    <property type="match status" value="1"/>
</dbReference>
<dbReference type="CDD" id="cd00483">
    <property type="entry name" value="HPPK"/>
    <property type="match status" value="1"/>
</dbReference>
<proteinExistence type="inferred from homology"/>
<organism evidence="11 12">
    <name type="scientific">Candidatus Mediterraneibacter stercoravium</name>
    <dbReference type="NCBI Taxonomy" id="2838685"/>
    <lineage>
        <taxon>Bacteria</taxon>
        <taxon>Bacillati</taxon>
        <taxon>Bacillota</taxon>
        <taxon>Clostridia</taxon>
        <taxon>Lachnospirales</taxon>
        <taxon>Lachnospiraceae</taxon>
        <taxon>Mediterraneibacter</taxon>
    </lineage>
</organism>
<evidence type="ECO:0000256" key="2">
    <source>
        <dbReference type="ARBA" id="ARBA00005051"/>
    </source>
</evidence>
<comment type="function">
    <text evidence="9">Catalyzes the conversion of 7,8-dihydroneopterin to 6-hydroxymethyl-7,8-dihydropterin.</text>
</comment>
<comment type="caution">
    <text evidence="11">The sequence shown here is derived from an EMBL/GenBank/DDBJ whole genome shotgun (WGS) entry which is preliminary data.</text>
</comment>
<dbReference type="GO" id="GO:0005524">
    <property type="term" value="F:ATP binding"/>
    <property type="evidence" value="ECO:0007669"/>
    <property type="project" value="UniProtKB-KW"/>
</dbReference>
<dbReference type="PANTHER" id="PTHR43071">
    <property type="entry name" value="2-AMINO-4-HYDROXY-6-HYDROXYMETHYLDIHYDROPTERIDINE PYROPHOSPHOKINASE"/>
    <property type="match status" value="1"/>
</dbReference>
<feature type="domain" description="7,8-dihydro-6-hydroxymethylpterin-pyrophosphokinase" evidence="10">
    <location>
        <begin position="210"/>
        <end position="221"/>
    </location>
</feature>
<dbReference type="GO" id="GO:0046656">
    <property type="term" value="P:folic acid biosynthetic process"/>
    <property type="evidence" value="ECO:0007669"/>
    <property type="project" value="UniProtKB-UniRule"/>
</dbReference>
<evidence type="ECO:0000313" key="11">
    <source>
        <dbReference type="EMBL" id="HIZ74041.1"/>
    </source>
</evidence>
<evidence type="ECO:0000256" key="8">
    <source>
        <dbReference type="ARBA" id="ARBA00022909"/>
    </source>
</evidence>
<dbReference type="InterPro" id="IPR000550">
    <property type="entry name" value="Hppk"/>
</dbReference>
<dbReference type="EC" id="4.1.2.25" evidence="9"/>
<dbReference type="InterPro" id="IPR035907">
    <property type="entry name" value="Hppk_sf"/>
</dbReference>
<dbReference type="SMART" id="SM00905">
    <property type="entry name" value="FolB"/>
    <property type="match status" value="1"/>
</dbReference>
<dbReference type="Pfam" id="PF01288">
    <property type="entry name" value="HPPK"/>
    <property type="match status" value="1"/>
</dbReference>